<evidence type="ECO:0000313" key="2">
    <source>
        <dbReference type="EMBL" id="KAK0710853.1"/>
    </source>
</evidence>
<accession>A0AA40DSZ7</accession>
<feature type="region of interest" description="Disordered" evidence="1">
    <location>
        <begin position="1"/>
        <end position="30"/>
    </location>
</feature>
<sequence length="296" mass="31885">MKAAQTFNSGTFKADENLWSPSRNDDTSWLRPRPLRVQTSMPDLSAGHFSASPSPSIMNSVASSRTTSFGPETPLTPASSTFIVPRDSNPPNANSPDTPFWQAALSETRHFAGGLMPHPTESTKHFTILRHSPALVFYRGPTTSIEITIFSAAKYPLPPDRTIWLQQRGFSGDRGMKLKTLVGATSDWVDVTPAAHARVEEVAPDTERAWQRDIAKAAKRSVKDKGGAKAHIPRETHVVRIPAVSADGYFRLALCSGGVGGDASDSAPDGNSGNSPRRKVLCSSPIFRVASTSSDS</sequence>
<feature type="non-terminal residue" evidence="2">
    <location>
        <position position="296"/>
    </location>
</feature>
<feature type="compositionally biased region" description="Polar residues" evidence="1">
    <location>
        <begin position="1"/>
        <end position="11"/>
    </location>
</feature>
<reference evidence="2" key="1">
    <citation type="submission" date="2023-06" db="EMBL/GenBank/DDBJ databases">
        <title>Genome-scale phylogeny and comparative genomics of the fungal order Sordariales.</title>
        <authorList>
            <consortium name="Lawrence Berkeley National Laboratory"/>
            <person name="Hensen N."/>
            <person name="Bonometti L."/>
            <person name="Westerberg I."/>
            <person name="Brannstrom I.O."/>
            <person name="Guillou S."/>
            <person name="Cros-Aarteil S."/>
            <person name="Calhoun S."/>
            <person name="Haridas S."/>
            <person name="Kuo A."/>
            <person name="Mondo S."/>
            <person name="Pangilinan J."/>
            <person name="Riley R."/>
            <person name="Labutti K."/>
            <person name="Andreopoulos B."/>
            <person name="Lipzen A."/>
            <person name="Chen C."/>
            <person name="Yanf M."/>
            <person name="Daum C."/>
            <person name="Ng V."/>
            <person name="Clum A."/>
            <person name="Steindorff A."/>
            <person name="Ohm R."/>
            <person name="Martin F."/>
            <person name="Silar P."/>
            <person name="Natvig D."/>
            <person name="Lalanne C."/>
            <person name="Gautier V."/>
            <person name="Ament-Velasquez S.L."/>
            <person name="Kruys A."/>
            <person name="Hutchinson M.I."/>
            <person name="Powell A.J."/>
            <person name="Barry K."/>
            <person name="Miller A.N."/>
            <person name="Grigoriev I.V."/>
            <person name="Debuchy R."/>
            <person name="Gladieux P."/>
            <person name="Thoren M.H."/>
            <person name="Johannesson H."/>
        </authorList>
    </citation>
    <scope>NUCLEOTIDE SEQUENCE</scope>
    <source>
        <strain evidence="2">SMH4607-1</strain>
    </source>
</reference>
<gene>
    <name evidence="2" type="ORF">B0H67DRAFT_491087</name>
</gene>
<comment type="caution">
    <text evidence="2">The sequence shown here is derived from an EMBL/GenBank/DDBJ whole genome shotgun (WGS) entry which is preliminary data.</text>
</comment>
<protein>
    <submittedName>
        <fullName evidence="2">Uncharacterized protein</fullName>
    </submittedName>
</protein>
<feature type="region of interest" description="Disordered" evidence="1">
    <location>
        <begin position="60"/>
        <end position="99"/>
    </location>
</feature>
<keyword evidence="3" id="KW-1185">Reference proteome</keyword>
<name>A0AA40DSZ7_9PEZI</name>
<evidence type="ECO:0000256" key="1">
    <source>
        <dbReference type="SAM" id="MobiDB-lite"/>
    </source>
</evidence>
<dbReference type="EMBL" id="JAUKUA010000005">
    <property type="protein sequence ID" value="KAK0710853.1"/>
    <property type="molecule type" value="Genomic_DNA"/>
</dbReference>
<evidence type="ECO:0000313" key="3">
    <source>
        <dbReference type="Proteomes" id="UP001172102"/>
    </source>
</evidence>
<dbReference type="AlphaFoldDB" id="A0AA40DSZ7"/>
<organism evidence="2 3">
    <name type="scientific">Lasiosphaeris hirsuta</name>
    <dbReference type="NCBI Taxonomy" id="260670"/>
    <lineage>
        <taxon>Eukaryota</taxon>
        <taxon>Fungi</taxon>
        <taxon>Dikarya</taxon>
        <taxon>Ascomycota</taxon>
        <taxon>Pezizomycotina</taxon>
        <taxon>Sordariomycetes</taxon>
        <taxon>Sordariomycetidae</taxon>
        <taxon>Sordariales</taxon>
        <taxon>Lasiosphaeriaceae</taxon>
        <taxon>Lasiosphaeris</taxon>
    </lineage>
</organism>
<feature type="compositionally biased region" description="Polar residues" evidence="1">
    <location>
        <begin position="60"/>
        <end position="82"/>
    </location>
</feature>
<proteinExistence type="predicted"/>
<dbReference type="Proteomes" id="UP001172102">
    <property type="component" value="Unassembled WGS sequence"/>
</dbReference>